<evidence type="ECO:0000313" key="3">
    <source>
        <dbReference type="Proteomes" id="UP001596481"/>
    </source>
</evidence>
<sequence length="136" mass="14760">MSETDPDPTTRTLLITLVGVLVALVATLGLPAVLGRPLGPRLALFLQVKLLVSTFNVVLLVALAFNYLRVYFDLPNPFTMSLVVFTVALLLYAVTSNPLAAIVFGFRPQVSIGAFTFLPDLFASVAVVVLLYQSYR</sequence>
<dbReference type="AlphaFoldDB" id="A0ABD5ZC48"/>
<comment type="caution">
    <text evidence="2">The sequence shown here is derived from an EMBL/GenBank/DDBJ whole genome shotgun (WGS) entry which is preliminary data.</text>
</comment>
<keyword evidence="1" id="KW-0472">Membrane</keyword>
<dbReference type="InterPro" id="IPR058349">
    <property type="entry name" value="DUF8036"/>
</dbReference>
<proteinExistence type="predicted"/>
<keyword evidence="1" id="KW-1133">Transmembrane helix</keyword>
<gene>
    <name evidence="2" type="ORF">ACFQJC_03535</name>
</gene>
<feature type="transmembrane region" description="Helical" evidence="1">
    <location>
        <begin position="112"/>
        <end position="132"/>
    </location>
</feature>
<dbReference type="Pfam" id="PF26119">
    <property type="entry name" value="DUF8036"/>
    <property type="match status" value="1"/>
</dbReference>
<feature type="transmembrane region" description="Helical" evidence="1">
    <location>
        <begin position="80"/>
        <end position="106"/>
    </location>
</feature>
<keyword evidence="3" id="KW-1185">Reference proteome</keyword>
<evidence type="ECO:0000313" key="2">
    <source>
        <dbReference type="EMBL" id="MFC7202572.1"/>
    </source>
</evidence>
<dbReference type="EMBL" id="JBHTAA010000001">
    <property type="protein sequence ID" value="MFC7202572.1"/>
    <property type="molecule type" value="Genomic_DNA"/>
</dbReference>
<feature type="transmembrane region" description="Helical" evidence="1">
    <location>
        <begin position="46"/>
        <end position="68"/>
    </location>
</feature>
<reference evidence="2 3" key="1">
    <citation type="journal article" date="2019" name="Int. J. Syst. Evol. Microbiol.">
        <title>The Global Catalogue of Microorganisms (GCM) 10K type strain sequencing project: providing services to taxonomists for standard genome sequencing and annotation.</title>
        <authorList>
            <consortium name="The Broad Institute Genomics Platform"/>
            <consortium name="The Broad Institute Genome Sequencing Center for Infectious Disease"/>
            <person name="Wu L."/>
            <person name="Ma J."/>
        </authorList>
    </citation>
    <scope>NUCLEOTIDE SEQUENCE [LARGE SCALE GENOMIC DNA]</scope>
    <source>
        <strain evidence="2 3">DSM 29988</strain>
    </source>
</reference>
<keyword evidence="1" id="KW-0812">Transmembrane</keyword>
<dbReference type="RefSeq" id="WP_390221870.1">
    <property type="nucleotide sequence ID" value="NZ_JBHTAA010000001.1"/>
</dbReference>
<dbReference type="Proteomes" id="UP001596481">
    <property type="component" value="Unassembled WGS sequence"/>
</dbReference>
<organism evidence="2 3">
    <name type="scientific">Haloferax namakaokahaiae</name>
    <dbReference type="NCBI Taxonomy" id="1748331"/>
    <lineage>
        <taxon>Archaea</taxon>
        <taxon>Methanobacteriati</taxon>
        <taxon>Methanobacteriota</taxon>
        <taxon>Stenosarchaea group</taxon>
        <taxon>Halobacteria</taxon>
        <taxon>Halobacteriales</taxon>
        <taxon>Haloferacaceae</taxon>
        <taxon>Haloferax</taxon>
    </lineage>
</organism>
<accession>A0ABD5ZC48</accession>
<feature type="transmembrane region" description="Helical" evidence="1">
    <location>
        <begin position="12"/>
        <end position="34"/>
    </location>
</feature>
<evidence type="ECO:0000256" key="1">
    <source>
        <dbReference type="SAM" id="Phobius"/>
    </source>
</evidence>
<name>A0ABD5ZC48_9EURY</name>
<protein>
    <submittedName>
        <fullName evidence="2">Uncharacterized protein</fullName>
    </submittedName>
</protein>